<accession>A0A427M712</accession>
<evidence type="ECO:0000256" key="1">
    <source>
        <dbReference type="ARBA" id="ARBA00022491"/>
    </source>
</evidence>
<protein>
    <submittedName>
        <fullName evidence="6">DNA-binding transcriptional MerR regulator</fullName>
    </submittedName>
    <submittedName>
        <fullName evidence="7">MerR family transcriptional regulator</fullName>
    </submittedName>
</protein>
<dbReference type="InterPro" id="IPR047057">
    <property type="entry name" value="MerR_fam"/>
</dbReference>
<keyword evidence="3 6" id="KW-0238">DNA-binding</keyword>
<dbReference type="PRINTS" id="PR00040">
    <property type="entry name" value="HTHMERR"/>
</dbReference>
<sequence>MRNDIKEETWLTAAQCAKRIGLTVRALRLYEQTGLIHPRRTEKNWRLYGANEIARLNEILTLKRLGLRLHHIARLLAGQAADLDRMLSMQNLTLQEQLGRTQRSLAIVEALRAKVAAGGLLSIEELLKLAKDTNMTDTSSDTIAWRRYEQARPRTEQKIDLALYADYNGYYLLDTLAYVITLRDGRLFSRLTGQAELEIFPEDVDRFFYKAVQAQLTLTRNESGAVSGLVLHQNGYEQAAPRVEENVVTALEEALAKRIKDKRPVENSKALLQEIIDQHQRDEPDYEQMMPPLATAAREQSAMIQADLERMGPLKDMSFKGVTDCGWDVYDVCFEKGRLEWSFALAADGRFSGIFIRPSL</sequence>
<dbReference type="RefSeq" id="WP_125850997.1">
    <property type="nucleotide sequence ID" value="NZ_JACHXH010000043.1"/>
</dbReference>
<dbReference type="GO" id="GO:0003700">
    <property type="term" value="F:DNA-binding transcription factor activity"/>
    <property type="evidence" value="ECO:0007669"/>
    <property type="project" value="InterPro"/>
</dbReference>
<dbReference type="Gene3D" id="1.10.1660.10">
    <property type="match status" value="1"/>
</dbReference>
<dbReference type="AlphaFoldDB" id="A0A427M712"/>
<dbReference type="EMBL" id="RJJT01000041">
    <property type="protein sequence ID" value="RSB59908.1"/>
    <property type="molecule type" value="Genomic_DNA"/>
</dbReference>
<evidence type="ECO:0000313" key="7">
    <source>
        <dbReference type="EMBL" id="RSB59908.1"/>
    </source>
</evidence>
<evidence type="ECO:0000256" key="4">
    <source>
        <dbReference type="ARBA" id="ARBA00023163"/>
    </source>
</evidence>
<keyword evidence="9" id="KW-1185">Reference proteome</keyword>
<dbReference type="SMART" id="SM00422">
    <property type="entry name" value="HTH_MERR"/>
    <property type="match status" value="1"/>
</dbReference>
<evidence type="ECO:0000256" key="2">
    <source>
        <dbReference type="ARBA" id="ARBA00023015"/>
    </source>
</evidence>
<dbReference type="PANTHER" id="PTHR30204:SF69">
    <property type="entry name" value="MERR-FAMILY TRANSCRIPTIONAL REGULATOR"/>
    <property type="match status" value="1"/>
</dbReference>
<evidence type="ECO:0000259" key="5">
    <source>
        <dbReference type="PROSITE" id="PS50937"/>
    </source>
</evidence>
<dbReference type="InterPro" id="IPR000551">
    <property type="entry name" value="MerR-type_HTH_dom"/>
</dbReference>
<keyword evidence="2" id="KW-0805">Transcription regulation</keyword>
<dbReference type="PANTHER" id="PTHR30204">
    <property type="entry name" value="REDOX-CYCLING DRUG-SENSING TRANSCRIPTIONAL ACTIVATOR SOXR"/>
    <property type="match status" value="1"/>
</dbReference>
<gene>
    <name evidence="7" type="ORF">EFD55_32140</name>
    <name evidence="6" type="ORF">FHS26_006783</name>
</gene>
<dbReference type="OrthoDB" id="7817988at2"/>
<dbReference type="PROSITE" id="PS50937">
    <property type="entry name" value="HTH_MERR_2"/>
    <property type="match status" value="1"/>
</dbReference>
<evidence type="ECO:0000256" key="3">
    <source>
        <dbReference type="ARBA" id="ARBA00023125"/>
    </source>
</evidence>
<keyword evidence="4" id="KW-0804">Transcription</keyword>
<reference evidence="6 9" key="2">
    <citation type="submission" date="2020-08" db="EMBL/GenBank/DDBJ databases">
        <title>Genomic Encyclopedia of Type Strains, Phase III (KMG-III): the genomes of soil and plant-associated and newly described type strains.</title>
        <authorList>
            <person name="Whitman W."/>
        </authorList>
    </citation>
    <scope>NUCLEOTIDE SEQUENCE [LARGE SCALE GENOMIC DNA]</scope>
    <source>
        <strain evidence="6 9">CECT 4113</strain>
    </source>
</reference>
<dbReference type="SUPFAM" id="SSF46955">
    <property type="entry name" value="Putative DNA-binding domain"/>
    <property type="match status" value="1"/>
</dbReference>
<evidence type="ECO:0000313" key="9">
    <source>
        <dbReference type="Proteomes" id="UP000518315"/>
    </source>
</evidence>
<comment type="caution">
    <text evidence="7">The sequence shown here is derived from an EMBL/GenBank/DDBJ whole genome shotgun (WGS) entry which is preliminary data.</text>
</comment>
<evidence type="ECO:0000313" key="8">
    <source>
        <dbReference type="Proteomes" id="UP000277279"/>
    </source>
</evidence>
<dbReference type="Proteomes" id="UP000277279">
    <property type="component" value="Unassembled WGS sequence"/>
</dbReference>
<organism evidence="7 8">
    <name type="scientific">Rhizobium pisi</name>
    <dbReference type="NCBI Taxonomy" id="574561"/>
    <lineage>
        <taxon>Bacteria</taxon>
        <taxon>Pseudomonadati</taxon>
        <taxon>Pseudomonadota</taxon>
        <taxon>Alphaproteobacteria</taxon>
        <taxon>Hyphomicrobiales</taxon>
        <taxon>Rhizobiaceae</taxon>
        <taxon>Rhizobium/Agrobacterium group</taxon>
        <taxon>Rhizobium</taxon>
    </lineage>
</organism>
<dbReference type="GO" id="GO:0003677">
    <property type="term" value="F:DNA binding"/>
    <property type="evidence" value="ECO:0007669"/>
    <property type="project" value="UniProtKB-KW"/>
</dbReference>
<feature type="domain" description="HTH merR-type" evidence="5">
    <location>
        <begin position="17"/>
        <end position="78"/>
    </location>
</feature>
<dbReference type="InterPro" id="IPR009061">
    <property type="entry name" value="DNA-bd_dom_put_sf"/>
</dbReference>
<evidence type="ECO:0000313" key="6">
    <source>
        <dbReference type="EMBL" id="MBB3139003.1"/>
    </source>
</evidence>
<keyword evidence="1" id="KW-0678">Repressor</keyword>
<dbReference type="Pfam" id="PF13411">
    <property type="entry name" value="MerR_1"/>
    <property type="match status" value="1"/>
</dbReference>
<dbReference type="Proteomes" id="UP000518315">
    <property type="component" value="Unassembled WGS sequence"/>
</dbReference>
<name>A0A427M712_9HYPH</name>
<proteinExistence type="predicted"/>
<dbReference type="EMBL" id="JACHXH010000043">
    <property type="protein sequence ID" value="MBB3139003.1"/>
    <property type="molecule type" value="Genomic_DNA"/>
</dbReference>
<reference evidence="7 8" key="1">
    <citation type="submission" date="2018-11" db="EMBL/GenBank/DDBJ databases">
        <authorList>
            <person name="Huo Y."/>
        </authorList>
    </citation>
    <scope>NUCLEOTIDE SEQUENCE [LARGE SCALE GENOMIC DNA]</scope>
    <source>
        <strain evidence="7 8">DSM 30132</strain>
    </source>
</reference>